<evidence type="ECO:0000256" key="2">
    <source>
        <dbReference type="PROSITE-ProRule" id="PRU00176"/>
    </source>
</evidence>
<dbReference type="Proteomes" id="UP000019335">
    <property type="component" value="Chromosome 8"/>
</dbReference>
<evidence type="ECO:0000313" key="5">
    <source>
        <dbReference type="EMBL" id="EWM26565.1"/>
    </source>
</evidence>
<feature type="region of interest" description="Disordered" evidence="3">
    <location>
        <begin position="1"/>
        <end position="43"/>
    </location>
</feature>
<dbReference type="InterPro" id="IPR012677">
    <property type="entry name" value="Nucleotide-bd_a/b_plait_sf"/>
</dbReference>
<dbReference type="PROSITE" id="PS50102">
    <property type="entry name" value="RRM"/>
    <property type="match status" value="1"/>
</dbReference>
<comment type="caution">
    <text evidence="5">The sequence shown here is derived from an EMBL/GenBank/DDBJ whole genome shotgun (WGS) entry which is preliminary data.</text>
</comment>
<evidence type="ECO:0000256" key="1">
    <source>
        <dbReference type="ARBA" id="ARBA00022884"/>
    </source>
</evidence>
<dbReference type="Pfam" id="PF00076">
    <property type="entry name" value="RRM_1"/>
    <property type="match status" value="1"/>
</dbReference>
<keyword evidence="6" id="KW-1185">Reference proteome</keyword>
<dbReference type="InterPro" id="IPR052462">
    <property type="entry name" value="SLIRP/GR-RBP-like"/>
</dbReference>
<evidence type="ECO:0000256" key="3">
    <source>
        <dbReference type="SAM" id="MobiDB-lite"/>
    </source>
</evidence>
<evidence type="ECO:0000259" key="4">
    <source>
        <dbReference type="PROSITE" id="PS50102"/>
    </source>
</evidence>
<feature type="compositionally biased region" description="Basic residues" evidence="3">
    <location>
        <begin position="132"/>
        <end position="150"/>
    </location>
</feature>
<dbReference type="AlphaFoldDB" id="W7THV0"/>
<evidence type="ECO:0000313" key="6">
    <source>
        <dbReference type="Proteomes" id="UP000019335"/>
    </source>
</evidence>
<feature type="region of interest" description="Disordered" evidence="3">
    <location>
        <begin position="108"/>
        <end position="169"/>
    </location>
</feature>
<keyword evidence="1 2" id="KW-0694">RNA-binding</keyword>
<gene>
    <name evidence="5" type="ORF">Naga_100084g12</name>
</gene>
<dbReference type="GO" id="GO:0003723">
    <property type="term" value="F:RNA binding"/>
    <property type="evidence" value="ECO:0007669"/>
    <property type="project" value="UniProtKB-UniRule"/>
</dbReference>
<dbReference type="SMART" id="SM00360">
    <property type="entry name" value="RRM"/>
    <property type="match status" value="1"/>
</dbReference>
<feature type="compositionally biased region" description="Basic and acidic residues" evidence="3">
    <location>
        <begin position="33"/>
        <end position="43"/>
    </location>
</feature>
<sequence length="169" mass="18251">MRRQGSLSGFKGIPKSKPMSDAEEAVASTAVEETSKNEEEALNDEGKLYIGNLSFKTTEDGLREAFSEHGEVSFARVISDRDTGRSRGFGFVTFTNKEDAQGAIDALNETELDGRPIRVNFAQPRDPNAPRRPPRSYRGRGRGRGYRGPRNRGEGGGDGGGEGSAAPES</sequence>
<accession>W7THV0</accession>
<proteinExistence type="predicted"/>
<dbReference type="CDD" id="cd21608">
    <property type="entry name" value="RRM2_NsCP33_like"/>
    <property type="match status" value="1"/>
</dbReference>
<dbReference type="EMBL" id="AZIL01000612">
    <property type="protein sequence ID" value="EWM26565.1"/>
    <property type="molecule type" value="Genomic_DNA"/>
</dbReference>
<dbReference type="Gene3D" id="3.30.70.330">
    <property type="match status" value="1"/>
</dbReference>
<organism evidence="5 6">
    <name type="scientific">Nannochloropsis gaditana</name>
    <dbReference type="NCBI Taxonomy" id="72520"/>
    <lineage>
        <taxon>Eukaryota</taxon>
        <taxon>Sar</taxon>
        <taxon>Stramenopiles</taxon>
        <taxon>Ochrophyta</taxon>
        <taxon>Eustigmatophyceae</taxon>
        <taxon>Eustigmatales</taxon>
        <taxon>Monodopsidaceae</taxon>
        <taxon>Nannochloropsis</taxon>
    </lineage>
</organism>
<dbReference type="OrthoDB" id="439808at2759"/>
<feature type="domain" description="RRM" evidence="4">
    <location>
        <begin position="46"/>
        <end position="124"/>
    </location>
</feature>
<dbReference type="SUPFAM" id="SSF54928">
    <property type="entry name" value="RNA-binding domain, RBD"/>
    <property type="match status" value="1"/>
</dbReference>
<reference evidence="5 6" key="1">
    <citation type="journal article" date="2014" name="Mol. Plant">
        <title>Chromosome Scale Genome Assembly and Transcriptome Profiling of Nannochloropsis gaditana in Nitrogen Depletion.</title>
        <authorList>
            <person name="Corteggiani Carpinelli E."/>
            <person name="Telatin A."/>
            <person name="Vitulo N."/>
            <person name="Forcato C."/>
            <person name="D'Angelo M."/>
            <person name="Schiavon R."/>
            <person name="Vezzi A."/>
            <person name="Giacometti G.M."/>
            <person name="Morosinotto T."/>
            <person name="Valle G."/>
        </authorList>
    </citation>
    <scope>NUCLEOTIDE SEQUENCE [LARGE SCALE GENOMIC DNA]</scope>
    <source>
        <strain evidence="5 6">B-31</strain>
    </source>
</reference>
<feature type="compositionally biased region" description="Gly residues" evidence="3">
    <location>
        <begin position="154"/>
        <end position="163"/>
    </location>
</feature>
<dbReference type="InterPro" id="IPR048289">
    <property type="entry name" value="RRM2_NsCP33-like"/>
</dbReference>
<dbReference type="PANTHER" id="PTHR48027">
    <property type="entry name" value="HETEROGENEOUS NUCLEAR RIBONUCLEOPROTEIN 87F-RELATED"/>
    <property type="match status" value="1"/>
</dbReference>
<dbReference type="InterPro" id="IPR000504">
    <property type="entry name" value="RRM_dom"/>
</dbReference>
<protein>
    <submittedName>
        <fullName evidence="5">Cold-inducible rna-binding protein</fullName>
    </submittedName>
</protein>
<dbReference type="InterPro" id="IPR035979">
    <property type="entry name" value="RBD_domain_sf"/>
</dbReference>
<name>W7THV0_9STRA</name>